<sequence length="41" mass="4445">MSAQLVFWAGEKFRYGILNGKFAIFRASGGSIFCKMKGVGA</sequence>
<dbReference type="EMBL" id="FXTO01000006">
    <property type="protein sequence ID" value="SMO57264.1"/>
    <property type="molecule type" value="Genomic_DNA"/>
</dbReference>
<gene>
    <name evidence="1" type="ORF">SAMN06265173_10660</name>
</gene>
<evidence type="ECO:0000313" key="1">
    <source>
        <dbReference type="EMBL" id="SMO57264.1"/>
    </source>
</evidence>
<organism evidence="1 2">
    <name type="scientific">Thalassovita litoralis</name>
    <dbReference type="NCBI Taxonomy" id="1010611"/>
    <lineage>
        <taxon>Bacteria</taxon>
        <taxon>Pseudomonadati</taxon>
        <taxon>Pseudomonadota</taxon>
        <taxon>Alphaproteobacteria</taxon>
        <taxon>Rhodobacterales</taxon>
        <taxon>Roseobacteraceae</taxon>
        <taxon>Thalassovita</taxon>
    </lineage>
</organism>
<evidence type="ECO:0000313" key="2">
    <source>
        <dbReference type="Proteomes" id="UP000316030"/>
    </source>
</evidence>
<dbReference type="Proteomes" id="UP000316030">
    <property type="component" value="Unassembled WGS sequence"/>
</dbReference>
<accession>A0A521CCX3</accession>
<name>A0A521CCX3_9RHOB</name>
<reference evidence="1 2" key="1">
    <citation type="submission" date="2017-05" db="EMBL/GenBank/DDBJ databases">
        <authorList>
            <person name="Varghese N."/>
            <person name="Submissions S."/>
        </authorList>
    </citation>
    <scope>NUCLEOTIDE SEQUENCE [LARGE SCALE GENOMIC DNA]</scope>
    <source>
        <strain evidence="1 2">DSM 29506</strain>
    </source>
</reference>
<proteinExistence type="predicted"/>
<keyword evidence="2" id="KW-1185">Reference proteome</keyword>
<dbReference type="AlphaFoldDB" id="A0A521CCX3"/>
<protein>
    <submittedName>
        <fullName evidence="1">Uncharacterized protein</fullName>
    </submittedName>
</protein>